<proteinExistence type="predicted"/>
<dbReference type="EMBL" id="JAPESX010000005">
    <property type="protein sequence ID" value="KAJ8124166.1"/>
    <property type="molecule type" value="Genomic_DNA"/>
</dbReference>
<accession>A0ACC2J9S6</accession>
<protein>
    <submittedName>
        <fullName evidence="1">Uncharacterized protein</fullName>
    </submittedName>
</protein>
<reference evidence="1" key="1">
    <citation type="submission" date="2022-11" db="EMBL/GenBank/DDBJ databases">
        <title>Genome Sequence of Nemania bipapillata.</title>
        <authorList>
            <person name="Buettner E."/>
        </authorList>
    </citation>
    <scope>NUCLEOTIDE SEQUENCE</scope>
    <source>
        <strain evidence="1">CP14</strain>
    </source>
</reference>
<organism evidence="1 2">
    <name type="scientific">Nemania bipapillata</name>
    <dbReference type="NCBI Taxonomy" id="110536"/>
    <lineage>
        <taxon>Eukaryota</taxon>
        <taxon>Fungi</taxon>
        <taxon>Dikarya</taxon>
        <taxon>Ascomycota</taxon>
        <taxon>Pezizomycotina</taxon>
        <taxon>Sordariomycetes</taxon>
        <taxon>Xylariomycetidae</taxon>
        <taxon>Xylariales</taxon>
        <taxon>Xylariaceae</taxon>
        <taxon>Nemania</taxon>
    </lineage>
</organism>
<evidence type="ECO:0000313" key="2">
    <source>
        <dbReference type="Proteomes" id="UP001153334"/>
    </source>
</evidence>
<name>A0ACC2J9S6_9PEZI</name>
<comment type="caution">
    <text evidence="1">The sequence shown here is derived from an EMBL/GenBank/DDBJ whole genome shotgun (WGS) entry which is preliminary data.</text>
</comment>
<sequence length="1127" mass="123880">MPFLSNEKILVANRGEICIRICRAARELSIPTIALYSYEDRYSDHYRVANEAYQIAAAGEVGPREAYLDTERILAIAKKNGATMIHPGYGFLSEDSSFARAVEEAGITFIAPSVTALETFGDKISARKIAIECGVPTIPGLDQPISSAFQIEEFVSRHGFPVIIKASHGGGGRGQRILSGHPSENITAILQEARSEAKDSFGIDSVFVEKFLPSPKHIEVQILADKQGNVIHLLERDCTVQRRHQKIIEIAPAVSVPAALRQKIQSAAVRLAKHVKYENAATVEFLVQDDDFYFIEVNPRIQVEHTVTEQILDIDLVQAQIRIARGMSLVEIASEYVNATPVARGVAIQCRVTRFVPSCGIIAHCQIPSGPGIRVDGYNMFPGAEITPHYDPLWLKCIVHANDLDAAIAKMLAALRTSHVDGIETNIDLLQHILQDPRFRTQGFFTRSLDNDVLLAKAKGNTQDEAHQKLLSFFADTLINGTQIQGQVGNPESLHELELPTVQDNSHPGWRKVLLADGPAAFASEIRKHPHILVSDTTWRDAQQSILATRVRTVDLAKIAPYTDVAYRHAYSLECWGGATFDVALRFLHEDPWERLRTLRKLVPNVPFQMLLRSVSGLAYSAVPHNFLEFFTAQAVKNGMDIIRVFDGLNDLSNLSVAIAACLKAGAVVEAAILYTGDMLDPGCKYSLSYYLNLIDGLVLTGAHILAIKSMSGVMKPEAAKVLVSAVRSRYPDIPIHVHTHDAAGTGVATMLACVEAGADLMGRASEPEVRLDGVRAIDSYWAQLRLLYAGFDAKLSGPDPDVYLHEIPGGQLTNLMFQARELGLGSQWKETKAAFVAANLLLGDIIKATPTSKAVGDLAQFMVNSHLTYDDVLARADSLNFPDSVIDYFQGLMGQPFDGFPEPLRTKVLTRAGRAGMAGQASAQLSPIDINQEWQRLRAKHGDSITETDVCSYVMFPEVFTQYRDYLSRFGDIGLIPTQHVLAPLNFGQEITVPLTDGPSVRVELIALQPRPEGEDPPTERTVFFRANGEYRQATVHDLSLKNQSKRRQAEPGAQNQMGSPFSGVVSAVFKDINTHVSQDEVILSISAMKMIVNVSAPCDGFLRCLEIKVGDTIEKDDLLFELSKQ</sequence>
<gene>
    <name evidence="1" type="ORF">ONZ43_g43</name>
</gene>
<keyword evidence="2" id="KW-1185">Reference proteome</keyword>
<dbReference type="Proteomes" id="UP001153334">
    <property type="component" value="Unassembled WGS sequence"/>
</dbReference>
<evidence type="ECO:0000313" key="1">
    <source>
        <dbReference type="EMBL" id="KAJ8124166.1"/>
    </source>
</evidence>